<feature type="coiled-coil region" evidence="4">
    <location>
        <begin position="173"/>
        <end position="203"/>
    </location>
</feature>
<gene>
    <name evidence="8" type="ORF">CTEN210_06621</name>
</gene>
<dbReference type="GO" id="GO:0005739">
    <property type="term" value="C:mitochondrion"/>
    <property type="evidence" value="ECO:0007669"/>
    <property type="project" value="UniProtKB-SubCell"/>
</dbReference>
<reference evidence="8 9" key="1">
    <citation type="journal article" date="2021" name="Sci. Rep.">
        <title>The genome of the diatom Chaetoceros tenuissimus carries an ancient integrated fragment of an extant virus.</title>
        <authorList>
            <person name="Hongo Y."/>
            <person name="Kimura K."/>
            <person name="Takaki Y."/>
            <person name="Yoshida Y."/>
            <person name="Baba S."/>
            <person name="Kobayashi G."/>
            <person name="Nagasaki K."/>
            <person name="Hano T."/>
            <person name="Tomaru Y."/>
        </authorList>
    </citation>
    <scope>NUCLEOTIDE SEQUENCE [LARGE SCALE GENOMIC DNA]</scope>
    <source>
        <strain evidence="8 9">NIES-3715</strain>
    </source>
</reference>
<feature type="domain" description="Misato Segment II tubulin-like" evidence="6">
    <location>
        <begin position="6"/>
        <end position="103"/>
    </location>
</feature>
<evidence type="ECO:0000256" key="4">
    <source>
        <dbReference type="SAM" id="Coils"/>
    </source>
</evidence>
<evidence type="ECO:0000313" key="9">
    <source>
        <dbReference type="Proteomes" id="UP001054902"/>
    </source>
</evidence>
<evidence type="ECO:0008006" key="10">
    <source>
        <dbReference type="Google" id="ProtNLM"/>
    </source>
</evidence>
<dbReference type="InterPro" id="IPR049942">
    <property type="entry name" value="DML1/Misato"/>
</dbReference>
<accession>A0AAD3CSP9</accession>
<dbReference type="InterPro" id="IPR019605">
    <property type="entry name" value="Misato_II_tubulin-like"/>
</dbReference>
<dbReference type="PANTHER" id="PTHR13391">
    <property type="entry name" value="MITOCHONDRIAL DISTRIBUTION REGULATOR MISATO"/>
    <property type="match status" value="1"/>
</dbReference>
<protein>
    <recommendedName>
        <fullName evidence="10">DML1/Misato tubulin domain-containing protein</fullName>
    </recommendedName>
</protein>
<evidence type="ECO:0000256" key="1">
    <source>
        <dbReference type="ARBA" id="ARBA00004173"/>
    </source>
</evidence>
<feature type="region of interest" description="Disordered" evidence="5">
    <location>
        <begin position="222"/>
        <end position="248"/>
    </location>
</feature>
<dbReference type="Gene3D" id="3.40.50.1440">
    <property type="entry name" value="Tubulin/FtsZ, GTPase domain"/>
    <property type="match status" value="1"/>
</dbReference>
<comment type="subcellular location">
    <subcellularLocation>
        <location evidence="1">Mitochondrion</location>
    </subcellularLocation>
</comment>
<dbReference type="EMBL" id="BLLK01000038">
    <property type="protein sequence ID" value="GFH50145.1"/>
    <property type="molecule type" value="Genomic_DNA"/>
</dbReference>
<keyword evidence="4" id="KW-0175">Coiled coil</keyword>
<dbReference type="SUPFAM" id="SSF52490">
    <property type="entry name" value="Tubulin nucleotide-binding domain-like"/>
    <property type="match status" value="1"/>
</dbReference>
<name>A0AAD3CSP9_9STRA</name>
<dbReference type="AlphaFoldDB" id="A0AAD3CSP9"/>
<keyword evidence="9" id="KW-1185">Reference proteome</keyword>
<comment type="similarity">
    <text evidence="2">Belongs to the misato family.</text>
</comment>
<dbReference type="Proteomes" id="UP001054902">
    <property type="component" value="Unassembled WGS sequence"/>
</dbReference>
<evidence type="ECO:0000256" key="3">
    <source>
        <dbReference type="ARBA" id="ARBA00023128"/>
    </source>
</evidence>
<evidence type="ECO:0000259" key="7">
    <source>
        <dbReference type="Pfam" id="PF14881"/>
    </source>
</evidence>
<sequence length="773" mass="87014">MNVGGEIIKLSFGPASNAITSHLTNLEGLACTSSSEDQDDPICDPYITHTIQKDQYVPRVLFVDTQNCFNPWPDLESNHSNHSQPSTWNGNVEIHHRQDSPQDIFAYKSTNNSMQNLHSNQVHAFDIFQQTANIMSHTSDRYHSSKYQHVSSQFVYSETIATDDGRTMKWDDEEEEEEELDEYTKERMKLAQLERQRKQEQELGEQMYSAWDTFLGQIDEREETNDKRIPSKQQEKEGTTKISSPEEMRQHALSSLQWMQYFMPPHPYSHMYSAPLPLDRNLSSNRDGNKAIDEALLHSFHMGKYASSSNFCSVNDLSMGITREWREDVLGDAIRKWMEDCDSIRGFQVLVDSDECLFGGLASSVLEELNDECRSAAKFSIVVQDGDTFVGSSGRQDEEEQGKSKYWRSENKAVAQFRNELNGGLLMHGITENSSLVLPLSVSKAWDALHKEKQNRNLFEASAAAAIGLENITLPFRLAHGSASKKSKIGIGNGFFQGTTQAEDDMFPSAERLSIHEFISSMKPSNRHIVTELSCLSRPFSPMQVHNALLQGTSIERRQLEEERNRNRNSYYRRTRGRDVDPGTWMEDEGGNCGILSSLSPVGVDAATTCRSMHQHFALSSSFRPLPSRVGDVISTYTTCMMEGMAIGYRPQSTIATVVGQCFNEMVGGKSNIAGSYWKHILGEQAPILQTLSTLGNSTRVYDHLKQTSNGLKSALSRKYSGYLSRDGMTGLAPESEDCDEAMEACLTLRDVYEPPSMGFDSDEEGYFEDNSD</sequence>
<evidence type="ECO:0000256" key="2">
    <source>
        <dbReference type="ARBA" id="ARBA00008507"/>
    </source>
</evidence>
<proteinExistence type="inferred from homology"/>
<evidence type="ECO:0000259" key="6">
    <source>
        <dbReference type="Pfam" id="PF10644"/>
    </source>
</evidence>
<keyword evidence="3" id="KW-0496">Mitochondrion</keyword>
<comment type="caution">
    <text evidence="8">The sequence shown here is derived from an EMBL/GenBank/DDBJ whole genome shotgun (WGS) entry which is preliminary data.</text>
</comment>
<organism evidence="8 9">
    <name type="scientific">Chaetoceros tenuissimus</name>
    <dbReference type="NCBI Taxonomy" id="426638"/>
    <lineage>
        <taxon>Eukaryota</taxon>
        <taxon>Sar</taxon>
        <taxon>Stramenopiles</taxon>
        <taxon>Ochrophyta</taxon>
        <taxon>Bacillariophyta</taxon>
        <taxon>Coscinodiscophyceae</taxon>
        <taxon>Chaetocerotophycidae</taxon>
        <taxon>Chaetocerotales</taxon>
        <taxon>Chaetocerotaceae</taxon>
        <taxon>Chaetoceros</taxon>
    </lineage>
</organism>
<dbReference type="Pfam" id="PF10644">
    <property type="entry name" value="Misat_Tub_SegII"/>
    <property type="match status" value="1"/>
</dbReference>
<dbReference type="PANTHER" id="PTHR13391:SF0">
    <property type="entry name" value="PROTEIN MISATO HOMOLOG 1"/>
    <property type="match status" value="1"/>
</dbReference>
<evidence type="ECO:0000313" key="8">
    <source>
        <dbReference type="EMBL" id="GFH50145.1"/>
    </source>
</evidence>
<feature type="compositionally biased region" description="Basic and acidic residues" evidence="5">
    <location>
        <begin position="224"/>
        <end position="248"/>
    </location>
</feature>
<dbReference type="Pfam" id="PF14881">
    <property type="entry name" value="Tubulin_3"/>
    <property type="match status" value="1"/>
</dbReference>
<dbReference type="InterPro" id="IPR036525">
    <property type="entry name" value="Tubulin/FtsZ_GTPase_sf"/>
</dbReference>
<feature type="domain" description="DML1/Misato tubulin" evidence="7">
    <location>
        <begin position="322"/>
        <end position="478"/>
    </location>
</feature>
<dbReference type="GO" id="GO:0007005">
    <property type="term" value="P:mitochondrion organization"/>
    <property type="evidence" value="ECO:0007669"/>
    <property type="project" value="InterPro"/>
</dbReference>
<evidence type="ECO:0000256" key="5">
    <source>
        <dbReference type="SAM" id="MobiDB-lite"/>
    </source>
</evidence>
<dbReference type="InterPro" id="IPR029209">
    <property type="entry name" value="DML1/Misato_tubulin"/>
</dbReference>